<dbReference type="InterPro" id="IPR011006">
    <property type="entry name" value="CheY-like_superfamily"/>
</dbReference>
<dbReference type="InterPro" id="IPR050595">
    <property type="entry name" value="Bact_response_regulator"/>
</dbReference>
<reference evidence="4" key="1">
    <citation type="journal article" date="2014" name="Int. J. Syst. Evol. Microbiol.">
        <title>Complete genome of a new Firmicutes species belonging to the dominant human colonic microbiota ('Ruminococcus bicirculans') reveals two chromosomes and a selective capacity to utilize plant glucans.</title>
        <authorList>
            <consortium name="NISC Comparative Sequencing Program"/>
            <person name="Wegmann U."/>
            <person name="Louis P."/>
            <person name="Goesmann A."/>
            <person name="Henrissat B."/>
            <person name="Duncan S.H."/>
            <person name="Flint H.J."/>
        </authorList>
    </citation>
    <scope>NUCLEOTIDE SEQUENCE</scope>
    <source>
        <strain evidence="4">NBRC 108216</strain>
    </source>
</reference>
<keyword evidence="1 2" id="KW-0597">Phosphoprotein</keyword>
<evidence type="ECO:0000313" key="5">
    <source>
        <dbReference type="Proteomes" id="UP001161390"/>
    </source>
</evidence>
<dbReference type="RefSeq" id="WP_284374127.1">
    <property type="nucleotide sequence ID" value="NZ_BSNJ01000008.1"/>
</dbReference>
<dbReference type="PROSITE" id="PS50110">
    <property type="entry name" value="RESPONSE_REGULATORY"/>
    <property type="match status" value="1"/>
</dbReference>
<evidence type="ECO:0000259" key="3">
    <source>
        <dbReference type="PROSITE" id="PS50110"/>
    </source>
</evidence>
<dbReference type="PANTHER" id="PTHR44591">
    <property type="entry name" value="STRESS RESPONSE REGULATOR PROTEIN 1"/>
    <property type="match status" value="1"/>
</dbReference>
<feature type="modified residue" description="4-aspartylphosphate" evidence="2">
    <location>
        <position position="55"/>
    </location>
</feature>
<dbReference type="SMART" id="SM00448">
    <property type="entry name" value="REC"/>
    <property type="match status" value="1"/>
</dbReference>
<keyword evidence="5" id="KW-1185">Reference proteome</keyword>
<proteinExistence type="predicted"/>
<sequence>MTARILIVDDSTFDRRMIRRAITATGNDLEVAELSHGAQAVEMIRRDKPCMTLLDIRMPGTDGFSVLSDIRSTAAISGSVVVMLSGSDQPLDHNMAQELGADAYYVKPESAADYMELGRNICDTHLPCLNGTVEP</sequence>
<accession>A0ABQ5V376</accession>
<feature type="domain" description="Response regulatory" evidence="3">
    <location>
        <begin position="4"/>
        <end position="122"/>
    </location>
</feature>
<reference evidence="4" key="2">
    <citation type="submission" date="2023-01" db="EMBL/GenBank/DDBJ databases">
        <title>Draft genome sequence of Algimonas porphyrae strain NBRC 108216.</title>
        <authorList>
            <person name="Sun Q."/>
            <person name="Mori K."/>
        </authorList>
    </citation>
    <scope>NUCLEOTIDE SEQUENCE</scope>
    <source>
        <strain evidence="4">NBRC 108216</strain>
    </source>
</reference>
<dbReference type="Pfam" id="PF00072">
    <property type="entry name" value="Response_reg"/>
    <property type="match status" value="1"/>
</dbReference>
<organism evidence="4 5">
    <name type="scientific">Algimonas porphyrae</name>
    <dbReference type="NCBI Taxonomy" id="1128113"/>
    <lineage>
        <taxon>Bacteria</taxon>
        <taxon>Pseudomonadati</taxon>
        <taxon>Pseudomonadota</taxon>
        <taxon>Alphaproteobacteria</taxon>
        <taxon>Maricaulales</taxon>
        <taxon>Robiginitomaculaceae</taxon>
        <taxon>Algimonas</taxon>
    </lineage>
</organism>
<dbReference type="PANTHER" id="PTHR44591:SF24">
    <property type="entry name" value="PROTEIN-GLUTAMATE METHYLESTERASE_PROTEIN-GLUTAMINE GLUTAMINASE 1"/>
    <property type="match status" value="1"/>
</dbReference>
<gene>
    <name evidence="4" type="ORF">GCM10007854_29410</name>
</gene>
<dbReference type="Gene3D" id="3.40.50.2300">
    <property type="match status" value="1"/>
</dbReference>
<dbReference type="EMBL" id="BSNJ01000008">
    <property type="protein sequence ID" value="GLQ21986.1"/>
    <property type="molecule type" value="Genomic_DNA"/>
</dbReference>
<evidence type="ECO:0000313" key="4">
    <source>
        <dbReference type="EMBL" id="GLQ21986.1"/>
    </source>
</evidence>
<comment type="caution">
    <text evidence="4">The sequence shown here is derived from an EMBL/GenBank/DDBJ whole genome shotgun (WGS) entry which is preliminary data.</text>
</comment>
<dbReference type="Proteomes" id="UP001161390">
    <property type="component" value="Unassembled WGS sequence"/>
</dbReference>
<dbReference type="SUPFAM" id="SSF52172">
    <property type="entry name" value="CheY-like"/>
    <property type="match status" value="1"/>
</dbReference>
<evidence type="ECO:0000256" key="2">
    <source>
        <dbReference type="PROSITE-ProRule" id="PRU00169"/>
    </source>
</evidence>
<dbReference type="InterPro" id="IPR001789">
    <property type="entry name" value="Sig_transdc_resp-reg_receiver"/>
</dbReference>
<name>A0ABQ5V376_9PROT</name>
<evidence type="ECO:0000256" key="1">
    <source>
        <dbReference type="ARBA" id="ARBA00022553"/>
    </source>
</evidence>
<protein>
    <recommendedName>
        <fullName evidence="3">Response regulatory domain-containing protein</fullName>
    </recommendedName>
</protein>